<dbReference type="Proteomes" id="UP000198771">
    <property type="component" value="Unassembled WGS sequence"/>
</dbReference>
<dbReference type="STRING" id="617002.SAMN05660653_02839"/>
<reference evidence="3 4" key="1">
    <citation type="submission" date="2016-10" db="EMBL/GenBank/DDBJ databases">
        <authorList>
            <person name="de Groot N.N."/>
        </authorList>
    </citation>
    <scope>NUCLEOTIDE SEQUENCE [LARGE SCALE GENOMIC DNA]</scope>
    <source>
        <strain evidence="3 4">ASO4-2</strain>
    </source>
</reference>
<dbReference type="SUPFAM" id="SSF53271">
    <property type="entry name" value="PRTase-like"/>
    <property type="match status" value="1"/>
</dbReference>
<dbReference type="InterPro" id="IPR000836">
    <property type="entry name" value="PRTase_dom"/>
</dbReference>
<comment type="similarity">
    <text evidence="1">Belongs to the ComF/GntX family.</text>
</comment>
<sequence length="267" mass="29559">MDAAFRISKFERTPRQLATLSWSRMARLVQEYFPALNKRCPVCGALKDEASSDPASTATLNVCAVCRSRLVQRITGYCPRCGKLYEVDAGPPMLCLDCRLSPPPWHNVYFYGPYNDLLKSLVLRFKFQAQLGLGRLLHDLLRLSLQAAEATSHDLIVPIPLHPRKLRDRGFNQSLELSRGISHDGFGNLRVNALSRIRNTPAQHTLPRAQRMQNLKGAFQADNALVHGRTVLLVDDILTTGATAHAAARTLLQAGAVSVDLLVLARA</sequence>
<dbReference type="AlphaFoldDB" id="A0A1G6EHA9"/>
<dbReference type="PANTHER" id="PTHR47505">
    <property type="entry name" value="DNA UTILIZATION PROTEIN YHGH"/>
    <property type="match status" value="1"/>
</dbReference>
<organism evidence="3 4">
    <name type="scientific">Desulfonatronum thiosulfatophilum</name>
    <dbReference type="NCBI Taxonomy" id="617002"/>
    <lineage>
        <taxon>Bacteria</taxon>
        <taxon>Pseudomonadati</taxon>
        <taxon>Thermodesulfobacteriota</taxon>
        <taxon>Desulfovibrionia</taxon>
        <taxon>Desulfovibrionales</taxon>
        <taxon>Desulfonatronaceae</taxon>
        <taxon>Desulfonatronum</taxon>
    </lineage>
</organism>
<evidence type="ECO:0000256" key="1">
    <source>
        <dbReference type="ARBA" id="ARBA00008007"/>
    </source>
</evidence>
<dbReference type="InterPro" id="IPR029057">
    <property type="entry name" value="PRTase-like"/>
</dbReference>
<gene>
    <name evidence="3" type="ORF">SAMN05660653_02839</name>
</gene>
<dbReference type="InterPro" id="IPR051910">
    <property type="entry name" value="ComF/GntX_DNA_util-trans"/>
</dbReference>
<dbReference type="Gene3D" id="3.40.50.2020">
    <property type="match status" value="1"/>
</dbReference>
<feature type="domain" description="Phosphoribosyltransferase" evidence="2">
    <location>
        <begin position="221"/>
        <end position="265"/>
    </location>
</feature>
<protein>
    <submittedName>
        <fullName evidence="3">ComF family protein</fullName>
    </submittedName>
</protein>
<keyword evidence="4" id="KW-1185">Reference proteome</keyword>
<dbReference type="Pfam" id="PF00156">
    <property type="entry name" value="Pribosyltran"/>
    <property type="match status" value="1"/>
</dbReference>
<name>A0A1G6EHA9_9BACT</name>
<evidence type="ECO:0000313" key="3">
    <source>
        <dbReference type="EMBL" id="SDB56754.1"/>
    </source>
</evidence>
<evidence type="ECO:0000259" key="2">
    <source>
        <dbReference type="Pfam" id="PF00156"/>
    </source>
</evidence>
<evidence type="ECO:0000313" key="4">
    <source>
        <dbReference type="Proteomes" id="UP000198771"/>
    </source>
</evidence>
<accession>A0A1G6EHA9</accession>
<dbReference type="PANTHER" id="PTHR47505:SF1">
    <property type="entry name" value="DNA UTILIZATION PROTEIN YHGH"/>
    <property type="match status" value="1"/>
</dbReference>
<proteinExistence type="inferred from homology"/>
<dbReference type="EMBL" id="FMXO01000018">
    <property type="protein sequence ID" value="SDB56754.1"/>
    <property type="molecule type" value="Genomic_DNA"/>
</dbReference>